<name>M9RAG9_9RHOB</name>
<accession>M9RAG9</accession>
<dbReference type="EMBL" id="CP003740">
    <property type="protein sequence ID" value="AGI67351.1"/>
    <property type="molecule type" value="Genomic_DNA"/>
</dbReference>
<keyword evidence="2" id="KW-1185">Reference proteome</keyword>
<evidence type="ECO:0000313" key="1">
    <source>
        <dbReference type="EMBL" id="AGI67351.1"/>
    </source>
</evidence>
<dbReference type="AlphaFoldDB" id="M9RAG9"/>
<dbReference type="Proteomes" id="UP000005307">
    <property type="component" value="Chromosome"/>
</dbReference>
<evidence type="ECO:0000313" key="2">
    <source>
        <dbReference type="Proteomes" id="UP000005307"/>
    </source>
</evidence>
<gene>
    <name evidence="1" type="ORF">OAN307_c16840</name>
</gene>
<protein>
    <submittedName>
        <fullName evidence="1">Uncharacterized protein</fullName>
    </submittedName>
</protein>
<dbReference type="eggNOG" id="ENOG5032GVP">
    <property type="taxonomic scope" value="Bacteria"/>
</dbReference>
<dbReference type="STRING" id="391626.OAN307_c16840"/>
<sequence length="264" mass="30024">MDCWNSVTFDDELKSILDANAEVIFSYWDEDKRLMERHLTSEPYESLLSNPYSQRYNQVLENQLLKALARRKIRVWHYARMTDNEVELIKQRVMLSTLPGLRARLDKLVSDGLLTDVQANEIFQTSPFQNQSDIRAGKFYAVTIPVPARTAGTEDLLKFWGGESAYFRFCDGPILKSLAKIGNPRIFEVEINLRDSVNAYAVAETVLRAEAVRLGVNLIIDGSDIAVRNQCNDIRVIRAHTCGDELFECVGNSYPDGCAVLPRR</sequence>
<dbReference type="HOGENOM" id="CLU_1053084_0_0_5"/>
<reference evidence="1 2" key="1">
    <citation type="journal article" date="2013" name="PLoS ONE">
        <title>Poles Apart: Arctic and Antarctic Octadecabacter strains Share High Genome Plasticity and a New Type of Xanthorhodopsin.</title>
        <authorList>
            <person name="Vollmers J."/>
            <person name="Voget S."/>
            <person name="Dietrich S."/>
            <person name="Gollnow K."/>
            <person name="Smits M."/>
            <person name="Meyer K."/>
            <person name="Brinkhoff T."/>
            <person name="Simon M."/>
            <person name="Daniel R."/>
        </authorList>
    </citation>
    <scope>NUCLEOTIDE SEQUENCE [LARGE SCALE GENOMIC DNA]</scope>
    <source>
        <strain evidence="1 2">307</strain>
    </source>
</reference>
<proteinExistence type="predicted"/>
<organism evidence="1 2">
    <name type="scientific">Octadecabacter antarcticus 307</name>
    <dbReference type="NCBI Taxonomy" id="391626"/>
    <lineage>
        <taxon>Bacteria</taxon>
        <taxon>Pseudomonadati</taxon>
        <taxon>Pseudomonadota</taxon>
        <taxon>Alphaproteobacteria</taxon>
        <taxon>Rhodobacterales</taxon>
        <taxon>Roseobacteraceae</taxon>
        <taxon>Octadecabacter</taxon>
    </lineage>
</organism>
<dbReference type="KEGG" id="oat:OAN307_c16840"/>